<keyword evidence="1" id="KW-0812">Transmembrane</keyword>
<feature type="transmembrane region" description="Helical" evidence="1">
    <location>
        <begin position="114"/>
        <end position="134"/>
    </location>
</feature>
<accession>A0ABU1MVD1</accession>
<evidence type="ECO:0000313" key="4">
    <source>
        <dbReference type="Proteomes" id="UP001262754"/>
    </source>
</evidence>
<feature type="domain" description="DUF1206" evidence="2">
    <location>
        <begin position="114"/>
        <end position="185"/>
    </location>
</feature>
<organism evidence="3 4">
    <name type="scientific">Caulobacter rhizosphaerae</name>
    <dbReference type="NCBI Taxonomy" id="2010972"/>
    <lineage>
        <taxon>Bacteria</taxon>
        <taxon>Pseudomonadati</taxon>
        <taxon>Pseudomonadota</taxon>
        <taxon>Alphaproteobacteria</taxon>
        <taxon>Caulobacterales</taxon>
        <taxon>Caulobacteraceae</taxon>
        <taxon>Caulobacter</taxon>
    </lineage>
</organism>
<feature type="transmembrane region" description="Helical" evidence="1">
    <location>
        <begin position="211"/>
        <end position="232"/>
    </location>
</feature>
<feature type="domain" description="DUF1206" evidence="2">
    <location>
        <begin position="31"/>
        <end position="98"/>
    </location>
</feature>
<dbReference type="Pfam" id="PF06724">
    <property type="entry name" value="DUF1206"/>
    <property type="match status" value="3"/>
</dbReference>
<proteinExistence type="predicted"/>
<keyword evidence="1" id="KW-0472">Membrane</keyword>
<keyword evidence="4" id="KW-1185">Reference proteome</keyword>
<evidence type="ECO:0000256" key="1">
    <source>
        <dbReference type="SAM" id="Phobius"/>
    </source>
</evidence>
<gene>
    <name evidence="3" type="ORF">J2800_000858</name>
</gene>
<dbReference type="Proteomes" id="UP001262754">
    <property type="component" value="Unassembled WGS sequence"/>
</dbReference>
<evidence type="ECO:0000313" key="3">
    <source>
        <dbReference type="EMBL" id="MDR6530134.1"/>
    </source>
</evidence>
<feature type="transmembrane region" description="Helical" evidence="1">
    <location>
        <begin position="33"/>
        <end position="52"/>
    </location>
</feature>
<dbReference type="InterPro" id="IPR009597">
    <property type="entry name" value="DUF1206"/>
</dbReference>
<sequence>MSTSPGVLPRKLAKRVRRLDAAKAIELASRLGYAARGLVYLGLGSIVLLAALDLTPRAKGAKALMRAWADWPLGGVLIGGIGAGLAGFAAWRVLQAVFDADRHGRSPKAWAVRIGQAVSGLVYGGLALSAFELLDELEDAGELDEEQKAHHTAGTILDLPYGDTLLIAAGLVVIAFGIGNVVQGLVQDFGKRLNCDERTCRRVAPLAKVGYGARGLASLPLGVFLVTAGVEARAGEARSWGGALQALEGQPFGNAALCLVAAGLIAFGLFGLVEARYRRIRPPPEVTP</sequence>
<comment type="caution">
    <text evidence="3">The sequence shown here is derived from an EMBL/GenBank/DDBJ whole genome shotgun (WGS) entry which is preliminary data.</text>
</comment>
<protein>
    <recommendedName>
        <fullName evidence="2">DUF1206 domain-containing protein</fullName>
    </recommendedName>
</protein>
<feature type="transmembrane region" description="Helical" evidence="1">
    <location>
        <begin position="165"/>
        <end position="186"/>
    </location>
</feature>
<feature type="domain" description="DUF1206" evidence="2">
    <location>
        <begin position="209"/>
        <end position="278"/>
    </location>
</feature>
<dbReference type="RefSeq" id="WP_310029404.1">
    <property type="nucleotide sequence ID" value="NZ_JAVDRL010000002.1"/>
</dbReference>
<name>A0ABU1MVD1_9CAUL</name>
<feature type="transmembrane region" description="Helical" evidence="1">
    <location>
        <begin position="252"/>
        <end position="273"/>
    </location>
</feature>
<dbReference type="EMBL" id="JAVDRL010000002">
    <property type="protein sequence ID" value="MDR6530134.1"/>
    <property type="molecule type" value="Genomic_DNA"/>
</dbReference>
<evidence type="ECO:0000259" key="2">
    <source>
        <dbReference type="Pfam" id="PF06724"/>
    </source>
</evidence>
<keyword evidence="1" id="KW-1133">Transmembrane helix</keyword>
<reference evidence="3 4" key="1">
    <citation type="submission" date="2023-07" db="EMBL/GenBank/DDBJ databases">
        <title>Sorghum-associated microbial communities from plants grown in Nebraska, USA.</title>
        <authorList>
            <person name="Schachtman D."/>
        </authorList>
    </citation>
    <scope>NUCLEOTIDE SEQUENCE [LARGE SCALE GENOMIC DNA]</scope>
    <source>
        <strain evidence="3 4">DS2154</strain>
    </source>
</reference>
<feature type="transmembrane region" description="Helical" evidence="1">
    <location>
        <begin position="72"/>
        <end position="94"/>
    </location>
</feature>